<evidence type="ECO:0000259" key="15">
    <source>
        <dbReference type="PROSITE" id="PS50240"/>
    </source>
</evidence>
<evidence type="ECO:0000256" key="4">
    <source>
        <dbReference type="ARBA" id="ARBA00022588"/>
    </source>
</evidence>
<dbReference type="SUPFAM" id="SSF50494">
    <property type="entry name" value="Trypsin-like serine proteases"/>
    <property type="match status" value="1"/>
</dbReference>
<sequence>LRAPSVMRPYGNISLLNSFFICLLQFLHSTEGKCPPLLGSRVENGHIKAWSSRKLQVICDRSYIVHGASTLFCNGRSWTGKGKLPQCSLRSRFCQSAGNLKNGRKIGTMQHIGAVVRYSCNPGYTLVGSTLQECKASRRWIPAKPQCKSPSELLQETSKRFNKQFVQRLAVDNSTFSSGSRVLGPEVNKIGLDLAFLIDRSSSIDPVDFKIGINFLKELVDEFGVKNGDNKLKGGTRIAVITFGDKAEIVFNFDDARISSPEVAKRKLDMIQAKGGSTNLNGALDKVIIRVKPRREVKRALFIMSDGKPNTATRSTPENAARHLKTRSLNYEIFTVGIGRAVNMTLLRHMASDPKINHNFYFDKFSDFERILWLIKNKATPAPPPGFDKCGYIPPGSYRWPWLVSVWSEIPVEDRFTLKQCTGTIICRKWILTSAHCLHYSDRRDYKPVSKVFVTVGQKDILKWSDSSENFIASRIIIHERYNNETLENDIALIELNDVTALGDKVKIACLPRPEIQLSRRSSQNSFTAGWGSTNDKNYDSAPVKSAFFSLNEVALTLVPDRDCARRAKSLQCRQPSASHFCAETSNDLIKACSTGSGSPVIMSDSSSYDNYERLRVVGISSSHCQCGKQRGYHMFTRVHDYIKWIASRTDFCIAEHI</sequence>
<dbReference type="GO" id="GO:0006508">
    <property type="term" value="P:proteolysis"/>
    <property type="evidence" value="ECO:0007669"/>
    <property type="project" value="InterPro"/>
</dbReference>
<dbReference type="InterPro" id="IPR001314">
    <property type="entry name" value="Peptidase_S1A"/>
</dbReference>
<dbReference type="GO" id="GO:0045087">
    <property type="term" value="P:innate immune response"/>
    <property type="evidence" value="ECO:0007669"/>
    <property type="project" value="UniProtKB-KW"/>
</dbReference>
<dbReference type="InterPro" id="IPR000436">
    <property type="entry name" value="Sushi_SCR_CCP_dom"/>
</dbReference>
<name>A0A0E3VMY1_9CHEL</name>
<dbReference type="InterPro" id="IPR009003">
    <property type="entry name" value="Peptidase_S1_PA"/>
</dbReference>
<dbReference type="PROSITE" id="PS50234">
    <property type="entry name" value="VWFA"/>
    <property type="match status" value="1"/>
</dbReference>
<dbReference type="Pfam" id="PF00089">
    <property type="entry name" value="Trypsin"/>
    <property type="match status" value="1"/>
</dbReference>
<evidence type="ECO:0000313" key="17">
    <source>
        <dbReference type="EMBL" id="BAR45607.1"/>
    </source>
</evidence>
<evidence type="ECO:0000259" key="16">
    <source>
        <dbReference type="PROSITE" id="PS50923"/>
    </source>
</evidence>
<dbReference type="SMART" id="SM00020">
    <property type="entry name" value="Tryp_SPc"/>
    <property type="match status" value="1"/>
</dbReference>
<dbReference type="PRINTS" id="PR00722">
    <property type="entry name" value="CHYMOTRYPSIN"/>
</dbReference>
<evidence type="ECO:0000256" key="5">
    <source>
        <dbReference type="ARBA" id="ARBA00022659"/>
    </source>
</evidence>
<dbReference type="SMART" id="SM00032">
    <property type="entry name" value="CCP"/>
    <property type="match status" value="2"/>
</dbReference>
<dbReference type="SUPFAM" id="SSF57535">
    <property type="entry name" value="Complement control module/SCR domain"/>
    <property type="match status" value="1"/>
</dbReference>
<keyword evidence="10" id="KW-0325">Glycoprotein</keyword>
<evidence type="ECO:0000259" key="14">
    <source>
        <dbReference type="PROSITE" id="PS50234"/>
    </source>
</evidence>
<keyword evidence="5 12" id="KW-0768">Sushi</keyword>
<evidence type="ECO:0000256" key="7">
    <source>
        <dbReference type="ARBA" id="ARBA00022737"/>
    </source>
</evidence>
<keyword evidence="6 13" id="KW-0732">Signal</keyword>
<keyword evidence="8" id="KW-0391">Immunity</keyword>
<comment type="cofactor">
    <cofactor evidence="2">
        <name>Mg(2+)</name>
        <dbReference type="ChEBI" id="CHEBI:18420"/>
    </cofactor>
</comment>
<feature type="disulfide bond" evidence="12">
    <location>
        <begin position="120"/>
        <end position="147"/>
    </location>
</feature>
<dbReference type="InterPro" id="IPR036465">
    <property type="entry name" value="vWFA_dom_sf"/>
</dbReference>
<dbReference type="PROSITE" id="PS50240">
    <property type="entry name" value="TRYPSIN_DOM"/>
    <property type="match status" value="1"/>
</dbReference>
<reference evidence="17" key="1">
    <citation type="journal article" date="2015" name="Dev. Comp. Immunol.">
        <title>Evolution of the complement system in protostomes revealed by de novo transcriptome analysis of six species of Arthropoda.</title>
        <authorList>
            <person name="Sekiguchi R."/>
            <person name="Nonaka M."/>
        </authorList>
    </citation>
    <scope>NUCLEOTIDE SEQUENCE</scope>
</reference>
<dbReference type="Gene3D" id="3.40.50.410">
    <property type="entry name" value="von Willebrand factor, type A domain"/>
    <property type="match status" value="1"/>
</dbReference>
<dbReference type="PANTHER" id="PTHR46393">
    <property type="entry name" value="SUSHI DOMAIN-CONTAINING PROTEIN"/>
    <property type="match status" value="1"/>
</dbReference>
<dbReference type="PROSITE" id="PS50923">
    <property type="entry name" value="SUSHI"/>
    <property type="match status" value="2"/>
</dbReference>
<dbReference type="GO" id="GO:0032991">
    <property type="term" value="C:protein-containing complex"/>
    <property type="evidence" value="ECO:0007669"/>
    <property type="project" value="UniProtKB-ARBA"/>
</dbReference>
<feature type="domain" description="VWFA" evidence="14">
    <location>
        <begin position="193"/>
        <end position="375"/>
    </location>
</feature>
<feature type="chain" id="PRO_5002414082" description="C3/C5 convertase" evidence="13">
    <location>
        <begin position="33"/>
        <end position="658"/>
    </location>
</feature>
<dbReference type="GO" id="GO:0009986">
    <property type="term" value="C:cell surface"/>
    <property type="evidence" value="ECO:0007669"/>
    <property type="project" value="UniProtKB-SubCell"/>
</dbReference>
<organism evidence="17">
    <name type="scientific">Ammothea sp. RS-2014</name>
    <dbReference type="NCBI Taxonomy" id="1569307"/>
    <lineage>
        <taxon>Eukaryota</taxon>
        <taxon>Metazoa</taxon>
        <taxon>Ecdysozoa</taxon>
        <taxon>Arthropoda</taxon>
        <taxon>Chelicerata</taxon>
        <taxon>Pycnogonida</taxon>
        <taxon>Pantopoda</taxon>
        <taxon>Ammotheidae</taxon>
        <taxon>Ammothea</taxon>
    </lineage>
</organism>
<comment type="caution">
    <text evidence="12">Lacks conserved residue(s) required for the propagation of feature annotation.</text>
</comment>
<keyword evidence="4" id="KW-0399">Innate immunity</keyword>
<protein>
    <recommendedName>
        <fullName evidence="11">C3/C5 convertase</fullName>
    </recommendedName>
</protein>
<feature type="domain" description="Sushi" evidence="16">
    <location>
        <begin position="92"/>
        <end position="149"/>
    </location>
</feature>
<dbReference type="InterPro" id="IPR035976">
    <property type="entry name" value="Sushi/SCR/CCP_sf"/>
</dbReference>
<dbReference type="Gene3D" id="2.40.10.10">
    <property type="entry name" value="Trypsin-like serine proteases"/>
    <property type="match status" value="1"/>
</dbReference>
<dbReference type="CDD" id="cd00190">
    <property type="entry name" value="Tryp_SPc"/>
    <property type="match status" value="1"/>
</dbReference>
<dbReference type="InterPro" id="IPR043504">
    <property type="entry name" value="Peptidase_S1_PA_chymotrypsin"/>
</dbReference>
<feature type="domain" description="Peptidase S1" evidence="15">
    <location>
        <begin position="400"/>
        <end position="651"/>
    </location>
</feature>
<dbReference type="Pfam" id="PF00084">
    <property type="entry name" value="Sushi"/>
    <property type="match status" value="1"/>
</dbReference>
<dbReference type="PRINTS" id="PR00453">
    <property type="entry name" value="VWFADOMAIN"/>
</dbReference>
<feature type="domain" description="Sushi" evidence="16">
    <location>
        <begin position="32"/>
        <end position="89"/>
    </location>
</feature>
<feature type="non-terminal residue" evidence="17">
    <location>
        <position position="1"/>
    </location>
</feature>
<dbReference type="SUPFAM" id="SSF53300">
    <property type="entry name" value="vWA-like"/>
    <property type="match status" value="1"/>
</dbReference>
<evidence type="ECO:0000256" key="1">
    <source>
        <dbReference type="ARBA" id="ARBA00001936"/>
    </source>
</evidence>
<evidence type="ECO:0000256" key="11">
    <source>
        <dbReference type="ARBA" id="ARBA00029636"/>
    </source>
</evidence>
<comment type="cofactor">
    <cofactor evidence="1">
        <name>Mn(2+)</name>
        <dbReference type="ChEBI" id="CHEBI:29035"/>
    </cofactor>
</comment>
<dbReference type="FunFam" id="2.40.10.10:FF:000068">
    <property type="entry name" value="transmembrane protease serine 2"/>
    <property type="match status" value="1"/>
</dbReference>
<evidence type="ECO:0000256" key="13">
    <source>
        <dbReference type="SAM" id="SignalP"/>
    </source>
</evidence>
<gene>
    <name evidence="17" type="primary">CFB2</name>
</gene>
<dbReference type="PANTHER" id="PTHR46393:SF7">
    <property type="entry name" value="COMPLEMENT C2"/>
    <property type="match status" value="1"/>
</dbReference>
<accession>A0A0E3VMY1</accession>
<evidence type="ECO:0000256" key="9">
    <source>
        <dbReference type="ARBA" id="ARBA00023157"/>
    </source>
</evidence>
<evidence type="ECO:0000256" key="12">
    <source>
        <dbReference type="PROSITE-ProRule" id="PRU00302"/>
    </source>
</evidence>
<proteinExistence type="evidence at transcript level"/>
<dbReference type="CDD" id="cd01450">
    <property type="entry name" value="vWFA_subfamily_ECM"/>
    <property type="match status" value="1"/>
</dbReference>
<evidence type="ECO:0000256" key="8">
    <source>
        <dbReference type="ARBA" id="ARBA00022859"/>
    </source>
</evidence>
<dbReference type="EMBL" id="LC009028">
    <property type="protein sequence ID" value="BAR45607.1"/>
    <property type="molecule type" value="mRNA"/>
</dbReference>
<keyword evidence="7" id="KW-0677">Repeat</keyword>
<evidence type="ECO:0000256" key="10">
    <source>
        <dbReference type="ARBA" id="ARBA00023180"/>
    </source>
</evidence>
<feature type="signal peptide" evidence="13">
    <location>
        <begin position="1"/>
        <end position="32"/>
    </location>
</feature>
<dbReference type="CDD" id="cd00033">
    <property type="entry name" value="CCP"/>
    <property type="match status" value="1"/>
</dbReference>
<keyword evidence="9 12" id="KW-1015">Disulfide bond</keyword>
<evidence type="ECO:0000256" key="2">
    <source>
        <dbReference type="ARBA" id="ARBA00001946"/>
    </source>
</evidence>
<dbReference type="Gene3D" id="2.10.70.10">
    <property type="entry name" value="Complement Module, domain 1"/>
    <property type="match status" value="1"/>
</dbReference>
<dbReference type="InterPro" id="IPR002035">
    <property type="entry name" value="VWF_A"/>
</dbReference>
<dbReference type="AlphaFoldDB" id="A0A0E3VMY1"/>
<comment type="subcellular location">
    <subcellularLocation>
        <location evidence="3">Cell surface</location>
    </subcellularLocation>
</comment>
<evidence type="ECO:0000256" key="3">
    <source>
        <dbReference type="ARBA" id="ARBA00004241"/>
    </source>
</evidence>
<evidence type="ECO:0000256" key="6">
    <source>
        <dbReference type="ARBA" id="ARBA00022729"/>
    </source>
</evidence>
<dbReference type="GO" id="GO:0004252">
    <property type="term" value="F:serine-type endopeptidase activity"/>
    <property type="evidence" value="ECO:0007669"/>
    <property type="project" value="InterPro"/>
</dbReference>
<dbReference type="InterPro" id="IPR001254">
    <property type="entry name" value="Trypsin_dom"/>
</dbReference>
<dbReference type="Pfam" id="PF00092">
    <property type="entry name" value="VWA"/>
    <property type="match status" value="1"/>
</dbReference>
<dbReference type="SMART" id="SM00327">
    <property type="entry name" value="VWA"/>
    <property type="match status" value="1"/>
</dbReference>